<protein>
    <submittedName>
        <fullName evidence="1">Uncharacterized protein</fullName>
    </submittedName>
</protein>
<sequence>MAILTPSGNLQRRFLETVLLLKALNEVQGVPSAHGLDSNECPSTQRADLLKRKFLDSFAFVCTTRKGGANVAAACMEENQSGETIIRLACNAGVQKSVLLMHKPSLKV</sequence>
<reference evidence="1" key="1">
    <citation type="submission" date="2022-11" db="EMBL/GenBank/DDBJ databases">
        <authorList>
            <person name="Petersen C."/>
        </authorList>
    </citation>
    <scope>NUCLEOTIDE SEQUENCE</scope>
    <source>
        <strain evidence="1">IBT 23319</strain>
    </source>
</reference>
<dbReference type="AlphaFoldDB" id="A0A9W9TFK1"/>
<dbReference type="OrthoDB" id="4851849at2759"/>
<proteinExistence type="predicted"/>
<organism evidence="1 2">
    <name type="scientific">Penicillium citrinum</name>
    <dbReference type="NCBI Taxonomy" id="5077"/>
    <lineage>
        <taxon>Eukaryota</taxon>
        <taxon>Fungi</taxon>
        <taxon>Dikarya</taxon>
        <taxon>Ascomycota</taxon>
        <taxon>Pezizomycotina</taxon>
        <taxon>Eurotiomycetes</taxon>
        <taxon>Eurotiomycetidae</taxon>
        <taxon>Eurotiales</taxon>
        <taxon>Aspergillaceae</taxon>
        <taxon>Penicillium</taxon>
    </lineage>
</organism>
<dbReference type="Proteomes" id="UP001147733">
    <property type="component" value="Unassembled WGS sequence"/>
</dbReference>
<dbReference type="GeneID" id="81387822"/>
<evidence type="ECO:0000313" key="1">
    <source>
        <dbReference type="EMBL" id="KAJ5220863.1"/>
    </source>
</evidence>
<gene>
    <name evidence="1" type="ORF">N7469_009750</name>
</gene>
<evidence type="ECO:0000313" key="2">
    <source>
        <dbReference type="Proteomes" id="UP001147733"/>
    </source>
</evidence>
<dbReference type="EMBL" id="JAPQKT010000009">
    <property type="protein sequence ID" value="KAJ5220863.1"/>
    <property type="molecule type" value="Genomic_DNA"/>
</dbReference>
<name>A0A9W9TFK1_PENCI</name>
<reference evidence="1" key="2">
    <citation type="journal article" date="2023" name="IMA Fungus">
        <title>Comparative genomic study of the Penicillium genus elucidates a diverse pangenome and 15 lateral gene transfer events.</title>
        <authorList>
            <person name="Petersen C."/>
            <person name="Sorensen T."/>
            <person name="Nielsen M.R."/>
            <person name="Sondergaard T.E."/>
            <person name="Sorensen J.L."/>
            <person name="Fitzpatrick D.A."/>
            <person name="Frisvad J.C."/>
            <person name="Nielsen K.L."/>
        </authorList>
    </citation>
    <scope>NUCLEOTIDE SEQUENCE</scope>
    <source>
        <strain evidence="1">IBT 23319</strain>
    </source>
</reference>
<keyword evidence="2" id="KW-1185">Reference proteome</keyword>
<accession>A0A9W9TFK1</accession>
<comment type="caution">
    <text evidence="1">The sequence shown here is derived from an EMBL/GenBank/DDBJ whole genome shotgun (WGS) entry which is preliminary data.</text>
</comment>
<dbReference type="RefSeq" id="XP_056495786.1">
    <property type="nucleotide sequence ID" value="XM_056648655.1"/>
</dbReference>